<dbReference type="PROSITE" id="PS51732">
    <property type="entry name" value="ASN_GLN_ASE_3"/>
    <property type="match status" value="1"/>
</dbReference>
<dbReference type="Gene3D" id="3.40.50.1170">
    <property type="entry name" value="L-asparaginase, N-terminal domain"/>
    <property type="match status" value="1"/>
</dbReference>
<dbReference type="Gene3D" id="3.40.50.40">
    <property type="match status" value="1"/>
</dbReference>
<dbReference type="Pfam" id="PF17763">
    <property type="entry name" value="Asparaginase_C"/>
    <property type="match status" value="1"/>
</dbReference>
<dbReference type="PRINTS" id="PR00139">
    <property type="entry name" value="ASNGLNASE"/>
</dbReference>
<organism evidence="6 7">
    <name type="scientific">Caenimonas terrae</name>
    <dbReference type="NCBI Taxonomy" id="696074"/>
    <lineage>
        <taxon>Bacteria</taxon>
        <taxon>Pseudomonadati</taxon>
        <taxon>Pseudomonadota</taxon>
        <taxon>Betaproteobacteria</taxon>
        <taxon>Burkholderiales</taxon>
        <taxon>Comamonadaceae</taxon>
        <taxon>Caenimonas</taxon>
    </lineage>
</organism>
<dbReference type="PANTHER" id="PTHR11707:SF28">
    <property type="entry name" value="60 KDA LYSOPHOSPHOLIPASE"/>
    <property type="match status" value="1"/>
</dbReference>
<evidence type="ECO:0000313" key="6">
    <source>
        <dbReference type="EMBL" id="MFC5499764.1"/>
    </source>
</evidence>
<dbReference type="InterPro" id="IPR027473">
    <property type="entry name" value="L-asparaginase_C"/>
</dbReference>
<sequence length="315" mass="32414">MVLGTGGTLAGSSHSRSDNVGYTAATLSISQLLGEIDALRDLPLVTEQVAQIDSKDMDAAVWTRLAQRCAHWLAQDDIQGIVVTHGTDTLEETASLLQALLAPVKPVVLTCAMRPATALAPDGPQNIVDAIAVARWPGARGVVAVCAGAIHGPLDVRKTHTYRLDAFSSGDAGPLGYVEEGGVRLLRSWPQPDASSHSAMAALADGGDWPWVEIVSSHGGADGRAVQALVAAGVRGLVVAGTGNGTIHHLLEAALRKAQQQGVRVVRSTRCAQGVVLGHADGSFESAGGLSPVKARLALQLELLATATAPPARAG</sequence>
<proteinExistence type="inferred from homology"/>
<accession>A0ABW0NLC7</accession>
<evidence type="ECO:0000256" key="2">
    <source>
        <dbReference type="ARBA" id="ARBA00022801"/>
    </source>
</evidence>
<dbReference type="PIRSF" id="PIRSF500176">
    <property type="entry name" value="L_ASNase"/>
    <property type="match status" value="1"/>
</dbReference>
<dbReference type="CDD" id="cd08964">
    <property type="entry name" value="L-asparaginase_II"/>
    <property type="match status" value="1"/>
</dbReference>
<comment type="caution">
    <text evidence="6">The sequence shown here is derived from an EMBL/GenBank/DDBJ whole genome shotgun (WGS) entry which is preliminary data.</text>
</comment>
<dbReference type="InterPro" id="IPR006034">
    <property type="entry name" value="Asparaginase/glutaminase-like"/>
</dbReference>
<evidence type="ECO:0000259" key="5">
    <source>
        <dbReference type="Pfam" id="PF17763"/>
    </source>
</evidence>
<dbReference type="InterPro" id="IPR037152">
    <property type="entry name" value="L-asparaginase_N_sf"/>
</dbReference>
<dbReference type="SMART" id="SM00870">
    <property type="entry name" value="Asparaginase"/>
    <property type="match status" value="1"/>
</dbReference>
<dbReference type="EMBL" id="JBHSMF010000010">
    <property type="protein sequence ID" value="MFC5499764.1"/>
    <property type="molecule type" value="Genomic_DNA"/>
</dbReference>
<reference evidence="7" key="1">
    <citation type="journal article" date="2019" name="Int. J. Syst. Evol. Microbiol.">
        <title>The Global Catalogue of Microorganisms (GCM) 10K type strain sequencing project: providing services to taxonomists for standard genome sequencing and annotation.</title>
        <authorList>
            <consortium name="The Broad Institute Genomics Platform"/>
            <consortium name="The Broad Institute Genome Sequencing Center for Infectious Disease"/>
            <person name="Wu L."/>
            <person name="Ma J."/>
        </authorList>
    </citation>
    <scope>NUCLEOTIDE SEQUENCE [LARGE SCALE GENOMIC DNA]</scope>
    <source>
        <strain evidence="7">CCUG 57401</strain>
    </source>
</reference>
<dbReference type="PANTHER" id="PTHR11707">
    <property type="entry name" value="L-ASPARAGINASE"/>
    <property type="match status" value="1"/>
</dbReference>
<gene>
    <name evidence="6" type="ORF">ACFPOE_19635</name>
</gene>
<feature type="domain" description="Asparaginase/glutaminase C-terminal" evidence="5">
    <location>
        <begin position="212"/>
        <end position="306"/>
    </location>
</feature>
<evidence type="ECO:0000256" key="3">
    <source>
        <dbReference type="PROSITE-ProRule" id="PRU10100"/>
    </source>
</evidence>
<protein>
    <submittedName>
        <fullName evidence="6">Asparaginase</fullName>
    </submittedName>
</protein>
<dbReference type="InterPro" id="IPR004550">
    <property type="entry name" value="AsnASE_II"/>
</dbReference>
<dbReference type="InterPro" id="IPR027475">
    <property type="entry name" value="Asparaginase/glutaminase_AS2"/>
</dbReference>
<keyword evidence="7" id="KW-1185">Reference proteome</keyword>
<feature type="active site" evidence="3">
    <location>
        <position position="87"/>
    </location>
</feature>
<name>A0ABW0NLC7_9BURK</name>
<evidence type="ECO:0000259" key="4">
    <source>
        <dbReference type="Pfam" id="PF00710"/>
    </source>
</evidence>
<feature type="domain" description="L-asparaginase N-terminal" evidence="4">
    <location>
        <begin position="1"/>
        <end position="188"/>
    </location>
</feature>
<dbReference type="SFLD" id="SFLDS00057">
    <property type="entry name" value="Glutaminase/Asparaginase"/>
    <property type="match status" value="1"/>
</dbReference>
<dbReference type="PROSITE" id="PS00917">
    <property type="entry name" value="ASN_GLN_ASE_2"/>
    <property type="match status" value="1"/>
</dbReference>
<dbReference type="InterPro" id="IPR027474">
    <property type="entry name" value="L-asparaginase_N"/>
</dbReference>
<evidence type="ECO:0000256" key="1">
    <source>
        <dbReference type="ARBA" id="ARBA00010518"/>
    </source>
</evidence>
<keyword evidence="2" id="KW-0378">Hydrolase</keyword>
<dbReference type="Proteomes" id="UP001596037">
    <property type="component" value="Unassembled WGS sequence"/>
</dbReference>
<evidence type="ECO:0000313" key="7">
    <source>
        <dbReference type="Proteomes" id="UP001596037"/>
    </source>
</evidence>
<dbReference type="InterPro" id="IPR036152">
    <property type="entry name" value="Asp/glu_Ase-like_sf"/>
</dbReference>
<dbReference type="PIRSF" id="PIRSF001220">
    <property type="entry name" value="L-ASNase_gatD"/>
    <property type="match status" value="1"/>
</dbReference>
<comment type="similarity">
    <text evidence="1">Belongs to the asparaginase 1 family.</text>
</comment>
<dbReference type="SUPFAM" id="SSF53774">
    <property type="entry name" value="Glutaminase/Asparaginase"/>
    <property type="match status" value="1"/>
</dbReference>
<dbReference type="Pfam" id="PF00710">
    <property type="entry name" value="Asparaginase"/>
    <property type="match status" value="1"/>
</dbReference>
<dbReference type="InterPro" id="IPR040919">
    <property type="entry name" value="Asparaginase_C"/>
</dbReference>